<reference evidence="1" key="1">
    <citation type="submission" date="2023-10" db="EMBL/GenBank/DDBJ databases">
        <title>Genome assembly of Pristionchus species.</title>
        <authorList>
            <person name="Yoshida K."/>
            <person name="Sommer R.J."/>
        </authorList>
    </citation>
    <scope>NUCLEOTIDE SEQUENCE</scope>
    <source>
        <strain evidence="1">RS0144</strain>
    </source>
</reference>
<dbReference type="Pfam" id="PF02995">
    <property type="entry name" value="DUF229"/>
    <property type="match status" value="1"/>
</dbReference>
<protein>
    <recommendedName>
        <fullName evidence="3">Sulfatase N-terminal domain-containing protein</fullName>
    </recommendedName>
</protein>
<comment type="caution">
    <text evidence="1">The sequence shown here is derived from an EMBL/GenBank/DDBJ whole genome shotgun (WGS) entry which is preliminary data.</text>
</comment>
<name>A0AAV5TDJ6_9BILA</name>
<evidence type="ECO:0008006" key="3">
    <source>
        <dbReference type="Google" id="ProtNLM"/>
    </source>
</evidence>
<evidence type="ECO:0000313" key="2">
    <source>
        <dbReference type="Proteomes" id="UP001432027"/>
    </source>
</evidence>
<feature type="non-terminal residue" evidence="1">
    <location>
        <position position="89"/>
    </location>
</feature>
<sequence>DIQYEQFFERNKKEFDDSFVFFMGDHGLRFGWLAEDPIGERDISNPMLMISVPRFLREDTALMANLQQNSGQLLTHFDTHATFVDIVET</sequence>
<evidence type="ECO:0000313" key="1">
    <source>
        <dbReference type="EMBL" id="GMS92977.1"/>
    </source>
</evidence>
<accession>A0AAV5TDJ6</accession>
<organism evidence="1 2">
    <name type="scientific">Pristionchus entomophagus</name>
    <dbReference type="NCBI Taxonomy" id="358040"/>
    <lineage>
        <taxon>Eukaryota</taxon>
        <taxon>Metazoa</taxon>
        <taxon>Ecdysozoa</taxon>
        <taxon>Nematoda</taxon>
        <taxon>Chromadorea</taxon>
        <taxon>Rhabditida</taxon>
        <taxon>Rhabditina</taxon>
        <taxon>Diplogasteromorpha</taxon>
        <taxon>Diplogasteroidea</taxon>
        <taxon>Neodiplogasteridae</taxon>
        <taxon>Pristionchus</taxon>
    </lineage>
</organism>
<proteinExistence type="predicted"/>
<keyword evidence="2" id="KW-1185">Reference proteome</keyword>
<feature type="non-terminal residue" evidence="1">
    <location>
        <position position="1"/>
    </location>
</feature>
<dbReference type="PANTHER" id="PTHR10974:SF75">
    <property type="entry name" value="SULFATASE DOMAIN-CONTAINING PROTEIN"/>
    <property type="match status" value="1"/>
</dbReference>
<dbReference type="InterPro" id="IPR004245">
    <property type="entry name" value="DUF229"/>
</dbReference>
<dbReference type="PANTHER" id="PTHR10974">
    <property type="entry name" value="FI08016P-RELATED"/>
    <property type="match status" value="1"/>
</dbReference>
<gene>
    <name evidence="1" type="ORF">PENTCL1PPCAC_15152</name>
</gene>
<dbReference type="GO" id="GO:0005615">
    <property type="term" value="C:extracellular space"/>
    <property type="evidence" value="ECO:0007669"/>
    <property type="project" value="TreeGrafter"/>
</dbReference>
<dbReference type="Proteomes" id="UP001432027">
    <property type="component" value="Unassembled WGS sequence"/>
</dbReference>
<dbReference type="EMBL" id="BTSX01000004">
    <property type="protein sequence ID" value="GMS92977.1"/>
    <property type="molecule type" value="Genomic_DNA"/>
</dbReference>
<dbReference type="AlphaFoldDB" id="A0AAV5TDJ6"/>